<evidence type="ECO:0000259" key="6">
    <source>
        <dbReference type="Pfam" id="PF04357"/>
    </source>
</evidence>
<proteinExistence type="predicted"/>
<dbReference type="Proteomes" id="UP000030149">
    <property type="component" value="Unassembled WGS sequence"/>
</dbReference>
<accession>A0A0A2MWP3</accession>
<sequence length="1509" mass="169984">MFTSRFDKFKTNSGIKKFKKIAFRIILVIILLLLLLGIALSLPVVQTEIASRVTEKINHDFGTDIKIDKVAISVFGTVKLKGILISDHHKDTLFYVNRLQSNILSFKELKNTRLFFGQARIDGLNFKLKKYKGETKANIDLFVEAFDDGKKGSGKFRLKTDELYITNSHFRYIDENLQRPKILDFTNLNGELEDFFIKGPNITANIKKMALKDHRGLIVENLAADFTYTKKNIILKKMDLKTDESTVIGDVILKYHPGDFSDFNNKVVFDVKMEKASVSSNELNFFYNEFGKNLRFYLNTHLTGTLNDFVLNDLRLLDRNKTEIIGKVNFKNLFNKKKEFYMNGNFDRVSANYDNLKGILPRVLGKKLPEVLKKLGNIDLIGDVKLTKTTIDADILLLSALGKLESKLAMTNINNINNATYKGYVSLSNFDLGPLTGRSDIERATVDLNVDGKGFNKKYLNTSVKGRIHQFRYNGYTYQDITLDGTMKMPYFKGYFNSNDPNLRMDFNGLIDLSSKVKNYDFQANIDYADLHLLNFRKKDSIAIFKGQLSFKAKGNTVDDIEGILEVANASYQNRKDTYFFDDFHVESTFDADRVRTITVNSPDIVQGRVIGKYKVNQVAKIVENALGSLYANYSPNKLNPGQFLDFDFVINSKIIEVFDPNISLAENTVLKGNINADEGNFKMNFSSPNVVAYNNKFDNIRINVDNKNQLYNAFIELDSIKMKNYKVSDFSLINVTMNDTMFVRSEFKGGNKNQDFYNLNLYHTIDKDNKSVVGFKKSEVNFKNYLWFLNENDTEDNKVVFNKKLTDFSIEKIALTHNGQKMELSGMLQGKDHKDIQLSFDKVDLAKVTPSLTNLSFGGNLNGNVSLKQDKNIYQPASALTVDSLKINNYALGDLDLQVTGDNSFRKFNVNSTIKNDDVENFYLRGNVEVVNRQSLLSLDTGFSRFNIGAFGPLLGSIFSDVRGFASGQAAIVGTVSDPEIDGRLYLNEAGMRVPYLGVDFNMEPNAVVDVTEHEFLFRHIELTDTKYKTSGILDGSVRHNKLADWSLDLDIESDNMLILDTKDSEDAAYYGTAFIDGKASIKGPTNALVVKVDAKSNKGTSIKIPVNDSQGQSSNSFIHFITEKEKLNKEKGTPIAENKYKGMELDFNLNINQNAEIEIILDRATGHAMKGRGEGTITMEMNTLGKFNMFGDYQVYQGEYNYKYGGIVDKKFQVKKFSTIRWYGEPLNAVLDLEAVYKTEANPAVILDNASFNKKVPTEVVISVNGNLSAPEPDFRIEFPTVSSVLKSEIDYKLSDKDVRQTQAIALLSGGGFLSPENASSSVTGTLIEKASSVVNDLITGSDDKFKVGVNYSQRDKDPMLQTQSTVGVTMSTQINDRITINGKLGVPVGGTEQSSIVGNVELQMLLNDEGSLKARVFNRENDINYVGEGVGYTQGVGISYQVDFNNMRELWQKVFSKKEKDDKPKNASDQIPDSDLSPEFIKYIENQKKKKTSEPKQEPQKIPEIE</sequence>
<keyword evidence="8" id="KW-1185">Reference proteome</keyword>
<protein>
    <recommendedName>
        <fullName evidence="6">Translocation and assembly module TamB C-terminal domain-containing protein</fullName>
    </recommendedName>
</protein>
<evidence type="ECO:0000256" key="2">
    <source>
        <dbReference type="ARBA" id="ARBA00022692"/>
    </source>
</evidence>
<name>A0A0A2MWP3_9FLAO</name>
<evidence type="ECO:0000256" key="3">
    <source>
        <dbReference type="ARBA" id="ARBA00022989"/>
    </source>
</evidence>
<dbReference type="Pfam" id="PF04357">
    <property type="entry name" value="TamB"/>
    <property type="match status" value="1"/>
</dbReference>
<keyword evidence="3" id="KW-1133">Transmembrane helix</keyword>
<dbReference type="InterPro" id="IPR007452">
    <property type="entry name" value="TamB_C"/>
</dbReference>
<feature type="domain" description="Translocation and assembly module TamB C-terminal" evidence="6">
    <location>
        <begin position="1025"/>
        <end position="1447"/>
    </location>
</feature>
<comment type="subcellular location">
    <subcellularLocation>
        <location evidence="1">Membrane</location>
        <topology evidence="1">Single-pass membrane protein</topology>
    </subcellularLocation>
</comment>
<dbReference type="GO" id="GO:0009306">
    <property type="term" value="P:protein secretion"/>
    <property type="evidence" value="ECO:0007669"/>
    <property type="project" value="InterPro"/>
</dbReference>
<evidence type="ECO:0000256" key="1">
    <source>
        <dbReference type="ARBA" id="ARBA00004167"/>
    </source>
</evidence>
<keyword evidence="2" id="KW-0812">Transmembrane</keyword>
<dbReference type="PATRIC" id="fig|1107311.5.peg.1826"/>
<reference evidence="7 8" key="2">
    <citation type="journal article" date="2015" name="Stand. Genomic Sci.">
        <title>High quality draft genomic sequence of Flavobacterium enshiense DK69(T) and comparison among Flavobacterium genomes.</title>
        <authorList>
            <person name="Zeng Z."/>
            <person name="Chen C."/>
            <person name="Du H."/>
            <person name="Wang G."/>
            <person name="Li M."/>
        </authorList>
    </citation>
    <scope>NUCLEOTIDE SEQUENCE [LARGE SCALE GENOMIC DNA]</scope>
    <source>
        <strain evidence="7 8">DK69</strain>
    </source>
</reference>
<feature type="region of interest" description="Disordered" evidence="5">
    <location>
        <begin position="1460"/>
        <end position="1509"/>
    </location>
</feature>
<dbReference type="EMBL" id="JRLZ01000003">
    <property type="protein sequence ID" value="KGO96749.1"/>
    <property type="molecule type" value="Genomic_DNA"/>
</dbReference>
<evidence type="ECO:0000256" key="4">
    <source>
        <dbReference type="ARBA" id="ARBA00023136"/>
    </source>
</evidence>
<dbReference type="STRING" id="1107311.Q767_03300"/>
<evidence type="ECO:0000313" key="8">
    <source>
        <dbReference type="Proteomes" id="UP000030149"/>
    </source>
</evidence>
<evidence type="ECO:0000256" key="5">
    <source>
        <dbReference type="SAM" id="MobiDB-lite"/>
    </source>
</evidence>
<dbReference type="GO" id="GO:0005886">
    <property type="term" value="C:plasma membrane"/>
    <property type="evidence" value="ECO:0007669"/>
    <property type="project" value="InterPro"/>
</dbReference>
<feature type="compositionally biased region" description="Basic and acidic residues" evidence="5">
    <location>
        <begin position="1460"/>
        <end position="1469"/>
    </location>
</feature>
<keyword evidence="4" id="KW-0472">Membrane</keyword>
<gene>
    <name evidence="7" type="ORF">Q767_03300</name>
</gene>
<feature type="compositionally biased region" description="Basic and acidic residues" evidence="5">
    <location>
        <begin position="1495"/>
        <end position="1509"/>
    </location>
</feature>
<dbReference type="eggNOG" id="COG2911">
    <property type="taxonomic scope" value="Bacteria"/>
</dbReference>
<reference evidence="8" key="1">
    <citation type="submission" date="2013-09" db="EMBL/GenBank/DDBJ databases">
        <authorList>
            <person name="Zeng Z."/>
            <person name="Chen C."/>
        </authorList>
    </citation>
    <scope>NUCLEOTIDE SEQUENCE [LARGE SCALE GENOMIC DNA]</scope>
    <source>
        <strain evidence="8">DK69</strain>
    </source>
</reference>
<organism evidence="7 8">
    <name type="scientific">Flavobacterium enshiense DK69</name>
    <dbReference type="NCBI Taxonomy" id="1107311"/>
    <lineage>
        <taxon>Bacteria</taxon>
        <taxon>Pseudomonadati</taxon>
        <taxon>Bacteroidota</taxon>
        <taxon>Flavobacteriia</taxon>
        <taxon>Flavobacteriales</taxon>
        <taxon>Flavobacteriaceae</taxon>
        <taxon>Flavobacterium</taxon>
    </lineage>
</organism>
<comment type="caution">
    <text evidence="7">The sequence shown here is derived from an EMBL/GenBank/DDBJ whole genome shotgun (WGS) entry which is preliminary data.</text>
</comment>
<evidence type="ECO:0000313" key="7">
    <source>
        <dbReference type="EMBL" id="KGO96749.1"/>
    </source>
</evidence>